<feature type="region of interest" description="Disordered" evidence="2">
    <location>
        <begin position="349"/>
        <end position="520"/>
    </location>
</feature>
<feature type="compositionally biased region" description="Basic and acidic residues" evidence="2">
    <location>
        <begin position="367"/>
        <end position="383"/>
    </location>
</feature>
<feature type="compositionally biased region" description="Low complexity" evidence="2">
    <location>
        <begin position="417"/>
        <end position="426"/>
    </location>
</feature>
<feature type="compositionally biased region" description="Polar residues" evidence="2">
    <location>
        <begin position="462"/>
        <end position="472"/>
    </location>
</feature>
<dbReference type="Gene3D" id="3.30.420.40">
    <property type="match status" value="1"/>
</dbReference>
<dbReference type="InterPro" id="IPR043129">
    <property type="entry name" value="ATPase_NBD"/>
</dbReference>
<dbReference type="RefSeq" id="WP_066355306.1">
    <property type="nucleotide sequence ID" value="NZ_CBCSFJ010000011.1"/>
</dbReference>
<dbReference type="SUPFAM" id="SSF53067">
    <property type="entry name" value="Actin-like ATPase domain"/>
    <property type="match status" value="1"/>
</dbReference>
<reference evidence="3 4" key="1">
    <citation type="submission" date="2016-06" db="EMBL/GenBank/DDBJ databases">
        <title>Complete genome sequences of Bordetella bronchialis and Bordetella flabilis.</title>
        <authorList>
            <person name="LiPuma J.J."/>
            <person name="Spilker T."/>
        </authorList>
    </citation>
    <scope>NUCLEOTIDE SEQUENCE [LARGE SCALE GENOMIC DNA]</scope>
    <source>
        <strain evidence="3 4">AU3182</strain>
    </source>
</reference>
<accession>A0ABN4R5S0</accession>
<evidence type="ECO:0000256" key="2">
    <source>
        <dbReference type="SAM" id="MobiDB-lite"/>
    </source>
</evidence>
<evidence type="ECO:0000256" key="1">
    <source>
        <dbReference type="ARBA" id="ARBA00006479"/>
    </source>
</evidence>
<dbReference type="CDD" id="cd23763">
    <property type="entry name" value="ASKHA_ATPase_ROK"/>
    <property type="match status" value="1"/>
</dbReference>
<name>A0ABN4R5S0_9BORD</name>
<proteinExistence type="inferred from homology"/>
<feature type="compositionally biased region" description="Low complexity" evidence="2">
    <location>
        <begin position="384"/>
        <end position="409"/>
    </location>
</feature>
<gene>
    <name evidence="3" type="ORF">BAU06_21560</name>
</gene>
<dbReference type="EMBL" id="CP016170">
    <property type="protein sequence ID" value="ANN68550.1"/>
    <property type="molecule type" value="Genomic_DNA"/>
</dbReference>
<evidence type="ECO:0008006" key="5">
    <source>
        <dbReference type="Google" id="ProtNLM"/>
    </source>
</evidence>
<evidence type="ECO:0000313" key="4">
    <source>
        <dbReference type="Proteomes" id="UP000091897"/>
    </source>
</evidence>
<organism evidence="3 4">
    <name type="scientific">Bordetella bronchialis</name>
    <dbReference type="NCBI Taxonomy" id="463025"/>
    <lineage>
        <taxon>Bacteria</taxon>
        <taxon>Pseudomonadati</taxon>
        <taxon>Pseudomonadota</taxon>
        <taxon>Betaproteobacteria</taxon>
        <taxon>Burkholderiales</taxon>
        <taxon>Alcaligenaceae</taxon>
        <taxon>Bordetella</taxon>
    </lineage>
</organism>
<feature type="compositionally biased region" description="Basic residues" evidence="2">
    <location>
        <begin position="509"/>
        <end position="520"/>
    </location>
</feature>
<evidence type="ECO:0000313" key="3">
    <source>
        <dbReference type="EMBL" id="ANN68550.1"/>
    </source>
</evidence>
<protein>
    <recommendedName>
        <fullName evidence="5">Glucokinase</fullName>
    </recommendedName>
</protein>
<sequence length="520" mass="55991">MPDPDSHLRHGALEFPDFTIETYSLALRDDNGFVGDNASRPAFQAILHAWRNLFEALHGKDPLGKAPTEEIPKKKLDEMMAEEGPAAAAIHGALQDYAEQLARVVRRFLAQKSWKGVQRVIIGGGLKQSDIGALAMEAVAKRLFHEDVHVQLRLLHHHADEGGLIGWLHLMPPDLAEQYRAMLAVDIGGTNIRCGIVRLPKNRDPRKAKVVISEKWSHARDEDTTRKEHVIQGIADMLTRQIDYARKKGIKLAPWVGVACPGRIRQDGTISRGTQNLPGDWARRDFHLPRALCKRLPKIDGQQVQVMLHNDAIVQGLSELPYLDDVRRWGVLTVGTGLGNACYTMRRRPTDAGREADTEAAQDGDTETAKAGKKADKIGKKAAGDPAKAAKPAFRTAATAEPAKPAAGKRAPRKETASSGGAATEAANKKRTSTAMPGKTPGKKPADGSGGAKTAKRAGKSATKTPGKTATSAAPAKSRTRKTATKAVGKTSASGRLVTAKKNTGARAGAKKRSPARKVR</sequence>
<dbReference type="InterPro" id="IPR000600">
    <property type="entry name" value="ROK"/>
</dbReference>
<dbReference type="PANTHER" id="PTHR18964:SF149">
    <property type="entry name" value="BIFUNCTIONAL UDP-N-ACETYLGLUCOSAMINE 2-EPIMERASE_N-ACETYLMANNOSAMINE KINASE"/>
    <property type="match status" value="1"/>
</dbReference>
<keyword evidence="4" id="KW-1185">Reference proteome</keyword>
<comment type="similarity">
    <text evidence="1">Belongs to the ROK (NagC/XylR) family.</text>
</comment>
<dbReference type="Proteomes" id="UP000091897">
    <property type="component" value="Chromosome"/>
</dbReference>
<dbReference type="PANTHER" id="PTHR18964">
    <property type="entry name" value="ROK (REPRESSOR, ORF, KINASE) FAMILY"/>
    <property type="match status" value="1"/>
</dbReference>